<accession>A0A516S9Z8</accession>
<gene>
    <name evidence="1" type="ORF">FNU76_00610</name>
</gene>
<dbReference type="Proteomes" id="UP000317550">
    <property type="component" value="Chromosome"/>
</dbReference>
<dbReference type="KEGG" id="cari:FNU76_00610"/>
<dbReference type="AlphaFoldDB" id="A0A516S9Z8"/>
<organism evidence="1 2">
    <name type="scientific">Chitinimonas arctica</name>
    <dbReference type="NCBI Taxonomy" id="2594795"/>
    <lineage>
        <taxon>Bacteria</taxon>
        <taxon>Pseudomonadati</taxon>
        <taxon>Pseudomonadota</taxon>
        <taxon>Betaproteobacteria</taxon>
        <taxon>Neisseriales</taxon>
        <taxon>Chitinibacteraceae</taxon>
        <taxon>Chitinimonas</taxon>
    </lineage>
</organism>
<sequence>MLKESAFFLPSLTRVFDQFLSGMPISEGVRSEQSATYKETSSLRANLSFTHRESGNALAIKVDLKVKHGRIALDSELLSNDGRVSINGPALVLRFTDWPATNTHCQKWLLGFEQFLARRRLEIIGEIAKLA</sequence>
<reference evidence="2" key="1">
    <citation type="submission" date="2019-07" db="EMBL/GenBank/DDBJ databases">
        <title>Chitinimonas sp. nov., isolated from Ny-Alesund, arctica soil.</title>
        <authorList>
            <person name="Xu Q."/>
            <person name="Peng F."/>
        </authorList>
    </citation>
    <scope>NUCLEOTIDE SEQUENCE [LARGE SCALE GENOMIC DNA]</scope>
    <source>
        <strain evidence="2">R3-44</strain>
    </source>
</reference>
<protein>
    <submittedName>
        <fullName evidence="1">Uncharacterized protein</fullName>
    </submittedName>
</protein>
<proteinExistence type="predicted"/>
<dbReference type="EMBL" id="CP041730">
    <property type="protein sequence ID" value="QDQ24966.1"/>
    <property type="molecule type" value="Genomic_DNA"/>
</dbReference>
<name>A0A516S9Z8_9NEIS</name>
<evidence type="ECO:0000313" key="2">
    <source>
        <dbReference type="Proteomes" id="UP000317550"/>
    </source>
</evidence>
<keyword evidence="2" id="KW-1185">Reference proteome</keyword>
<evidence type="ECO:0000313" key="1">
    <source>
        <dbReference type="EMBL" id="QDQ24966.1"/>
    </source>
</evidence>
<dbReference type="RefSeq" id="WP_143855891.1">
    <property type="nucleotide sequence ID" value="NZ_CP041730.1"/>
</dbReference>